<dbReference type="GO" id="GO:0000155">
    <property type="term" value="F:phosphorelay sensor kinase activity"/>
    <property type="evidence" value="ECO:0007669"/>
    <property type="project" value="InterPro"/>
</dbReference>
<proteinExistence type="predicted"/>
<dbReference type="SUPFAM" id="SSF55874">
    <property type="entry name" value="ATPase domain of HSP90 chaperone/DNA topoisomerase II/histidine kinase"/>
    <property type="match status" value="1"/>
</dbReference>
<dbReference type="EMBL" id="JADIMO010000097">
    <property type="protein sequence ID" value="MBO8445566.1"/>
    <property type="molecule type" value="Genomic_DNA"/>
</dbReference>
<keyword evidence="2" id="KW-0812">Transmembrane</keyword>
<accession>A0A9D9ECP6</accession>
<evidence type="ECO:0000313" key="4">
    <source>
        <dbReference type="EMBL" id="MBO8445566.1"/>
    </source>
</evidence>
<keyword evidence="2" id="KW-0472">Membrane</keyword>
<dbReference type="PANTHER" id="PTHR34220:SF7">
    <property type="entry name" value="SENSOR HISTIDINE KINASE YPDA"/>
    <property type="match status" value="1"/>
</dbReference>
<dbReference type="Proteomes" id="UP000823619">
    <property type="component" value="Unassembled WGS sequence"/>
</dbReference>
<dbReference type="Pfam" id="PF06580">
    <property type="entry name" value="His_kinase"/>
    <property type="match status" value="1"/>
</dbReference>
<evidence type="ECO:0000256" key="2">
    <source>
        <dbReference type="SAM" id="Phobius"/>
    </source>
</evidence>
<dbReference type="AlphaFoldDB" id="A0A9D9ECP6"/>
<protein>
    <submittedName>
        <fullName evidence="4">Histidine kinase</fullName>
    </submittedName>
</protein>
<feature type="transmembrane region" description="Helical" evidence="2">
    <location>
        <begin position="118"/>
        <end position="139"/>
    </location>
</feature>
<dbReference type="Gene3D" id="3.30.565.10">
    <property type="entry name" value="Histidine kinase-like ATPase, C-terminal domain"/>
    <property type="match status" value="1"/>
</dbReference>
<dbReference type="GO" id="GO:0016020">
    <property type="term" value="C:membrane"/>
    <property type="evidence" value="ECO:0007669"/>
    <property type="project" value="InterPro"/>
</dbReference>
<comment type="caution">
    <text evidence="4">The sequence shown here is derived from an EMBL/GenBank/DDBJ whole genome shotgun (WGS) entry which is preliminary data.</text>
</comment>
<keyword evidence="2" id="KW-1133">Transmembrane helix</keyword>
<evidence type="ECO:0000256" key="1">
    <source>
        <dbReference type="SAM" id="Coils"/>
    </source>
</evidence>
<dbReference type="InterPro" id="IPR050640">
    <property type="entry name" value="Bact_2-comp_sensor_kinase"/>
</dbReference>
<feature type="coiled-coil region" evidence="1">
    <location>
        <begin position="138"/>
        <end position="170"/>
    </location>
</feature>
<name>A0A9D9ECP6_9BACT</name>
<dbReference type="InterPro" id="IPR036890">
    <property type="entry name" value="HATPase_C_sf"/>
</dbReference>
<keyword evidence="4" id="KW-0418">Kinase</keyword>
<dbReference type="InterPro" id="IPR010559">
    <property type="entry name" value="Sig_transdc_His_kin_internal"/>
</dbReference>
<feature type="domain" description="Signal transduction histidine kinase internal region" evidence="3">
    <location>
        <begin position="162"/>
        <end position="239"/>
    </location>
</feature>
<evidence type="ECO:0000259" key="3">
    <source>
        <dbReference type="Pfam" id="PF06580"/>
    </source>
</evidence>
<keyword evidence="1" id="KW-0175">Coiled coil</keyword>
<feature type="transmembrane region" description="Helical" evidence="2">
    <location>
        <begin position="79"/>
        <end position="98"/>
    </location>
</feature>
<keyword evidence="4" id="KW-0808">Transferase</keyword>
<dbReference type="PANTHER" id="PTHR34220">
    <property type="entry name" value="SENSOR HISTIDINE KINASE YPDA"/>
    <property type="match status" value="1"/>
</dbReference>
<organism evidence="4 5">
    <name type="scientific">Candidatus Cryptobacteroides merdavium</name>
    <dbReference type="NCBI Taxonomy" id="2840769"/>
    <lineage>
        <taxon>Bacteria</taxon>
        <taxon>Pseudomonadati</taxon>
        <taxon>Bacteroidota</taxon>
        <taxon>Bacteroidia</taxon>
        <taxon>Bacteroidales</taxon>
        <taxon>Candidatus Cryptobacteroides</taxon>
    </lineage>
</organism>
<reference evidence="4" key="2">
    <citation type="journal article" date="2021" name="PeerJ">
        <title>Extensive microbial diversity within the chicken gut microbiome revealed by metagenomics and culture.</title>
        <authorList>
            <person name="Gilroy R."/>
            <person name="Ravi A."/>
            <person name="Getino M."/>
            <person name="Pursley I."/>
            <person name="Horton D.L."/>
            <person name="Alikhan N.F."/>
            <person name="Baker D."/>
            <person name="Gharbi K."/>
            <person name="Hall N."/>
            <person name="Watson M."/>
            <person name="Adriaenssens E.M."/>
            <person name="Foster-Nyarko E."/>
            <person name="Jarju S."/>
            <person name="Secka A."/>
            <person name="Antonio M."/>
            <person name="Oren A."/>
            <person name="Chaudhuri R.R."/>
            <person name="La Ragione R."/>
            <person name="Hildebrand F."/>
            <person name="Pallen M.J."/>
        </authorList>
    </citation>
    <scope>NUCLEOTIDE SEQUENCE</scope>
    <source>
        <strain evidence="4">D5-748</strain>
    </source>
</reference>
<feature type="transmembrane region" description="Helical" evidence="2">
    <location>
        <begin position="52"/>
        <end position="72"/>
    </location>
</feature>
<sequence>MMTENDRKSRSFMILIHLICWVLIMSFPFLFIFDQDDSSMDWQEYFRRSGPVISYCILFYLNYFMLIPKLLFRERQKRFLAVNALAVIVFCLGIQVWLRYIVPAHVPPPEHMPKVNPSIIFFLRDAFIMILTIGLAAAIRLNSKLANAENARRDAEKSRTEAELKNLRNQLNPHFLLNTLNNIYALIAFDADKAQGVVQELSRLLRYVLYDNQNGTVPLAREMDFIRDYISLMKIRLSPKVRLTTSFDIREDSRRQIAPLIFISLIENAFKHGVSSSEESFIDISFSEQPDSITCTITNSCHPKNRSDKSGSGIGLEQVRRRLELIYPGKYEWKYGTDNGTKTYFSNLTIWTARNKPYGSTA</sequence>
<reference evidence="4" key="1">
    <citation type="submission" date="2020-10" db="EMBL/GenBank/DDBJ databases">
        <authorList>
            <person name="Gilroy R."/>
        </authorList>
    </citation>
    <scope>NUCLEOTIDE SEQUENCE</scope>
    <source>
        <strain evidence="4">D5-748</strain>
    </source>
</reference>
<evidence type="ECO:0000313" key="5">
    <source>
        <dbReference type="Proteomes" id="UP000823619"/>
    </source>
</evidence>
<gene>
    <name evidence="4" type="ORF">IAC23_07735</name>
</gene>
<feature type="transmembrane region" description="Helical" evidence="2">
    <location>
        <begin position="12"/>
        <end position="32"/>
    </location>
</feature>